<evidence type="ECO:0000313" key="1">
    <source>
        <dbReference type="EMBL" id="SHJ13194.1"/>
    </source>
</evidence>
<dbReference type="Proteomes" id="UP000184040">
    <property type="component" value="Unassembled WGS sequence"/>
</dbReference>
<name>A0A1M6GTA1_9RHOB</name>
<dbReference type="AlphaFoldDB" id="A0A1M6GTA1"/>
<dbReference type="InterPro" id="IPR010767">
    <property type="entry name" value="Phage_CGC-2007_Cje0229"/>
</dbReference>
<keyword evidence="2" id="KW-1185">Reference proteome</keyword>
<sequence>MQLRAAPPRPVDPYPADWHRVSDFEYLSPLSLIRPVANLIDRLGEDGDYVLQHDFDCAVRVDGRRHVMTAPHGLVTDLTSVPPGLRWLVGRVGPWLEAAIIHDYLYVAWSFLPGRVPQERDRLFADEVMRLAMEAARVRAWRRWAIYLGLRAFGARAYARADPDRAFADLGDHALRTPLVVPDR</sequence>
<evidence type="ECO:0000313" key="2">
    <source>
        <dbReference type="Proteomes" id="UP000184040"/>
    </source>
</evidence>
<dbReference type="Pfam" id="PF07087">
    <property type="entry name" value="DUF1353"/>
    <property type="match status" value="1"/>
</dbReference>
<gene>
    <name evidence="1" type="ORF">SAMN04488012_10580</name>
</gene>
<dbReference type="EMBL" id="FQZA01000005">
    <property type="protein sequence ID" value="SHJ13194.1"/>
    <property type="molecule type" value="Genomic_DNA"/>
</dbReference>
<proteinExistence type="predicted"/>
<organism evidence="1 2">
    <name type="scientific">Palleronia salina</name>
    <dbReference type="NCBI Taxonomy" id="313368"/>
    <lineage>
        <taxon>Bacteria</taxon>
        <taxon>Pseudomonadati</taxon>
        <taxon>Pseudomonadota</taxon>
        <taxon>Alphaproteobacteria</taxon>
        <taxon>Rhodobacterales</taxon>
        <taxon>Roseobacteraceae</taxon>
        <taxon>Palleronia</taxon>
    </lineage>
</organism>
<evidence type="ECO:0008006" key="3">
    <source>
        <dbReference type="Google" id="ProtNLM"/>
    </source>
</evidence>
<reference evidence="1 2" key="1">
    <citation type="submission" date="2016-11" db="EMBL/GenBank/DDBJ databases">
        <authorList>
            <person name="Jaros S."/>
            <person name="Januszkiewicz K."/>
            <person name="Wedrychowicz H."/>
        </authorList>
    </citation>
    <scope>NUCLEOTIDE SEQUENCE [LARGE SCALE GENOMIC DNA]</scope>
    <source>
        <strain evidence="1 2">DSM 26892</strain>
    </source>
</reference>
<accession>A0A1M6GTA1</accession>
<protein>
    <recommendedName>
        <fullName evidence="3">DUF1353 domain-containing protein</fullName>
    </recommendedName>
</protein>
<dbReference type="RefSeq" id="WP_073128459.1">
    <property type="nucleotide sequence ID" value="NZ_FQZA01000005.1"/>
</dbReference>